<feature type="non-terminal residue" evidence="2">
    <location>
        <position position="1"/>
    </location>
</feature>
<organism evidence="2 3">
    <name type="scientific">Gymnopilus dilepis</name>
    <dbReference type="NCBI Taxonomy" id="231916"/>
    <lineage>
        <taxon>Eukaryota</taxon>
        <taxon>Fungi</taxon>
        <taxon>Dikarya</taxon>
        <taxon>Basidiomycota</taxon>
        <taxon>Agaricomycotina</taxon>
        <taxon>Agaricomycetes</taxon>
        <taxon>Agaricomycetidae</taxon>
        <taxon>Agaricales</taxon>
        <taxon>Agaricineae</taxon>
        <taxon>Hymenogastraceae</taxon>
        <taxon>Gymnopilus</taxon>
    </lineage>
</organism>
<sequence>ARDLIIEGAHAQLVLQNLHLQKANQALNKQENKKKNDRALLFAGRAQVLTSQEFRAKVAEQNAAREAAAAEKAKKADARLAKKNAMVLIEEEWARIKHDHEQAVKAWEIECQKLKDENVPKRSWPPKPRRARKPKLPTSFDVGEDDDDDVEDDD</sequence>
<evidence type="ECO:0000256" key="1">
    <source>
        <dbReference type="SAM" id="MobiDB-lite"/>
    </source>
</evidence>
<reference evidence="2 3" key="1">
    <citation type="journal article" date="2018" name="Evol. Lett.">
        <title>Horizontal gene cluster transfer increased hallucinogenic mushroom diversity.</title>
        <authorList>
            <person name="Reynolds H.T."/>
            <person name="Vijayakumar V."/>
            <person name="Gluck-Thaler E."/>
            <person name="Korotkin H.B."/>
            <person name="Matheny P.B."/>
            <person name="Slot J.C."/>
        </authorList>
    </citation>
    <scope>NUCLEOTIDE SEQUENCE [LARGE SCALE GENOMIC DNA]</scope>
    <source>
        <strain evidence="2 3">SRW20</strain>
    </source>
</reference>
<dbReference type="STRING" id="231916.A0A409YDF5"/>
<gene>
    <name evidence="2" type="ORF">CVT26_015689</name>
</gene>
<evidence type="ECO:0000313" key="2">
    <source>
        <dbReference type="EMBL" id="PPR01047.1"/>
    </source>
</evidence>
<dbReference type="InParanoid" id="A0A409YDF5"/>
<evidence type="ECO:0008006" key="4">
    <source>
        <dbReference type="Google" id="ProtNLM"/>
    </source>
</evidence>
<dbReference type="AlphaFoldDB" id="A0A409YDF5"/>
<dbReference type="OrthoDB" id="3269297at2759"/>
<dbReference type="Proteomes" id="UP000284706">
    <property type="component" value="Unassembled WGS sequence"/>
</dbReference>
<evidence type="ECO:0000313" key="3">
    <source>
        <dbReference type="Proteomes" id="UP000284706"/>
    </source>
</evidence>
<dbReference type="EMBL" id="NHYE01000970">
    <property type="protein sequence ID" value="PPR01047.1"/>
    <property type="molecule type" value="Genomic_DNA"/>
</dbReference>
<name>A0A409YDF5_9AGAR</name>
<feature type="compositionally biased region" description="Acidic residues" evidence="1">
    <location>
        <begin position="142"/>
        <end position="154"/>
    </location>
</feature>
<accession>A0A409YDF5</accession>
<comment type="caution">
    <text evidence="2">The sequence shown here is derived from an EMBL/GenBank/DDBJ whole genome shotgun (WGS) entry which is preliminary data.</text>
</comment>
<keyword evidence="3" id="KW-1185">Reference proteome</keyword>
<feature type="region of interest" description="Disordered" evidence="1">
    <location>
        <begin position="115"/>
        <end position="154"/>
    </location>
</feature>
<protein>
    <recommendedName>
        <fullName evidence="4">No apical meristem-associated C-terminal domain-containing protein</fullName>
    </recommendedName>
</protein>
<proteinExistence type="predicted"/>